<protein>
    <submittedName>
        <fullName evidence="2">Fe-S oxidoreductase</fullName>
    </submittedName>
</protein>
<gene>
    <name evidence="2" type="ORF">AVDCRST_MAG16-2289</name>
</gene>
<feature type="non-terminal residue" evidence="2">
    <location>
        <position position="1"/>
    </location>
</feature>
<dbReference type="AlphaFoldDB" id="A0A6J4M4J3"/>
<feature type="compositionally biased region" description="Basic and acidic residues" evidence="1">
    <location>
        <begin position="544"/>
        <end position="568"/>
    </location>
</feature>
<feature type="compositionally biased region" description="Basic residues" evidence="1">
    <location>
        <begin position="102"/>
        <end position="122"/>
    </location>
</feature>
<feature type="compositionally biased region" description="Basic residues" evidence="1">
    <location>
        <begin position="217"/>
        <end position="226"/>
    </location>
</feature>
<feature type="compositionally biased region" description="Basic residues" evidence="1">
    <location>
        <begin position="386"/>
        <end position="397"/>
    </location>
</feature>
<accession>A0A6J4M4J3</accession>
<feature type="compositionally biased region" description="Basic and acidic residues" evidence="1">
    <location>
        <begin position="745"/>
        <end position="762"/>
    </location>
</feature>
<feature type="compositionally biased region" description="Basic and acidic residues" evidence="1">
    <location>
        <begin position="198"/>
        <end position="207"/>
    </location>
</feature>
<sequence>GNAHDRAPRARSAHHGGGAGHRRAPGVVPRSHDPGRPAVAGSARRLAQAPAGAGDRGARPGPPAQVERPRDRPLPRVLGLHRPVPDDHRGVRPPVHRDLRHPAHRSQPRPRLPRGLLRRRRGTGPDRLRGHPQAQRTQAAEARLALLRLAHAGGLGRARAHRARHRDAVRHPCRAARPRHVAVAGERVGAVLQQAPEPGDRAARGDVRSAVGGRHDPRPHRRHHGLPRAGRALQAPAHRHRADQRADQAQSRGHRARRSAAHDEQGQGPRARGGRPRGRHLRRRQGRGLQMDRHARHGHVHRVRTLPVAVPGLEHRQAAVAEAADHEPARPPVRQGAVHPRLADRAGGPRPRLPRRRHASRSRRPRGRLRPGQGHQPRPGRPPARRDRRGGRGHRPRRPVELHDVRRLRRAVPGRHRARRPHPRHAPLPGADRERVPQRGRRDAAQPRERRQPLGSEQQGPQRLDGGAALPGARRRRRDPRRGGVPVLGRLRRRPGGPQQEGHPRRRRAAAHRRRRVRRARLGRDLLRRPGPAPGQRVRLPDAGGRERRDAEQRRCDARERRQDRRDVPALLQHPRQRVPAARRALRGRPPHPAARVTARRRAPRPGQPGRREGHLPRPVLPRPAQQGLHASARDPRRHQRSEQLGDAALQGARLLLRRRRRPHVDGGEDRQVHQRGAHRRGARAGPRHRVDRLPVLHGHAVGRRHRQAAVRRGQGRRAGARRVADPRPLPGRSPAGPRRRRCGRLRDRQQPDRGRARDHAGRHGRGPQAGGCDARRDGADRPGHARPGRPEQRSAGDQRPGQLRRDPADAVGHLCAGRTAAVRLGPRPDPRGPRSHPRAGAGAQHRQPGRRTGRRDGGAGAGQPPPPRPAAV</sequence>
<reference evidence="2" key="1">
    <citation type="submission" date="2020-02" db="EMBL/GenBank/DDBJ databases">
        <authorList>
            <person name="Meier V. D."/>
        </authorList>
    </citation>
    <scope>NUCLEOTIDE SEQUENCE</scope>
    <source>
        <strain evidence="2">AVDCRST_MAG16</strain>
    </source>
</reference>
<feature type="compositionally biased region" description="Basic and acidic residues" evidence="1">
    <location>
        <begin position="664"/>
        <end position="673"/>
    </location>
</feature>
<feature type="region of interest" description="Disordered" evidence="1">
    <location>
        <begin position="193"/>
        <end position="873"/>
    </location>
</feature>
<feature type="compositionally biased region" description="Basic residues" evidence="1">
    <location>
        <begin position="504"/>
        <end position="521"/>
    </location>
</feature>
<feature type="compositionally biased region" description="Basic residues" evidence="1">
    <location>
        <begin position="9"/>
        <end position="24"/>
    </location>
</feature>
<feature type="compositionally biased region" description="Basic residues" evidence="1">
    <location>
        <begin position="272"/>
        <end position="286"/>
    </location>
</feature>
<organism evidence="2">
    <name type="scientific">uncultured Frankineae bacterium</name>
    <dbReference type="NCBI Taxonomy" id="437475"/>
    <lineage>
        <taxon>Bacteria</taxon>
        <taxon>Bacillati</taxon>
        <taxon>Actinomycetota</taxon>
        <taxon>Actinomycetes</taxon>
        <taxon>Frankiales</taxon>
        <taxon>environmental samples</taxon>
    </lineage>
</organism>
<name>A0A6J4M4J3_9ACTN</name>
<evidence type="ECO:0000256" key="1">
    <source>
        <dbReference type="SAM" id="MobiDB-lite"/>
    </source>
</evidence>
<feature type="compositionally biased region" description="Basic residues" evidence="1">
    <location>
        <begin position="406"/>
        <end position="425"/>
    </location>
</feature>
<feature type="compositionally biased region" description="Basic and acidic residues" evidence="1">
    <location>
        <begin position="83"/>
        <end position="101"/>
    </location>
</feature>
<feature type="compositionally biased region" description="Pro residues" evidence="1">
    <location>
        <begin position="864"/>
        <end position="873"/>
    </location>
</feature>
<feature type="compositionally biased region" description="Basic and acidic residues" evidence="1">
    <location>
        <begin position="774"/>
        <end position="797"/>
    </location>
</feature>
<feature type="compositionally biased region" description="Low complexity" evidence="1">
    <location>
        <begin position="463"/>
        <end position="472"/>
    </location>
</feature>
<feature type="non-terminal residue" evidence="2">
    <location>
        <position position="873"/>
    </location>
</feature>
<evidence type="ECO:0000313" key="2">
    <source>
        <dbReference type="EMBL" id="CAA9349423.1"/>
    </source>
</evidence>
<dbReference type="EMBL" id="CADCUE010000211">
    <property type="protein sequence ID" value="CAA9349423.1"/>
    <property type="molecule type" value="Genomic_DNA"/>
</dbReference>
<feature type="region of interest" description="Disordered" evidence="1">
    <location>
        <begin position="1"/>
        <end position="139"/>
    </location>
</feature>
<feature type="compositionally biased region" description="Basic residues" evidence="1">
    <location>
        <begin position="674"/>
        <end position="691"/>
    </location>
</feature>
<feature type="compositionally biased region" description="Basic residues" evidence="1">
    <location>
        <begin position="701"/>
        <end position="721"/>
    </location>
</feature>
<feature type="compositionally biased region" description="Basic residues" evidence="1">
    <location>
        <begin position="352"/>
        <end position="369"/>
    </location>
</feature>
<feature type="compositionally biased region" description="Basic and acidic residues" evidence="1">
    <location>
        <begin position="431"/>
        <end position="452"/>
    </location>
</feature>
<feature type="compositionally biased region" description="Basic residues" evidence="1">
    <location>
        <begin position="294"/>
        <end position="304"/>
    </location>
</feature>
<feature type="compositionally biased region" description="Basic and acidic residues" evidence="1">
    <location>
        <begin position="313"/>
        <end position="329"/>
    </location>
</feature>
<proteinExistence type="predicted"/>